<dbReference type="InterPro" id="IPR025392">
    <property type="entry name" value="DUF4124"/>
</dbReference>
<feature type="compositionally biased region" description="Polar residues" evidence="2">
    <location>
        <begin position="82"/>
        <end position="92"/>
    </location>
</feature>
<keyword evidence="1" id="KW-0175">Coiled coil</keyword>
<evidence type="ECO:0000256" key="1">
    <source>
        <dbReference type="SAM" id="Coils"/>
    </source>
</evidence>
<feature type="chain" id="PRO_5025605995" evidence="3">
    <location>
        <begin position="24"/>
        <end position="152"/>
    </location>
</feature>
<accession>A0A6B2KV53</accession>
<evidence type="ECO:0000256" key="2">
    <source>
        <dbReference type="SAM" id="MobiDB-lite"/>
    </source>
</evidence>
<dbReference type="RefSeq" id="WP_163317736.1">
    <property type="nucleotide sequence ID" value="NZ_JAAGAA010000016.1"/>
</dbReference>
<name>A0A6B2KV53_9NEIS</name>
<dbReference type="AlphaFoldDB" id="A0A6B2KV53"/>
<comment type="caution">
    <text evidence="5">The sequence shown here is derived from an EMBL/GenBank/DDBJ whole genome shotgun (WGS) entry which is preliminary data.</text>
</comment>
<feature type="region of interest" description="Disordered" evidence="2">
    <location>
        <begin position="51"/>
        <end position="97"/>
    </location>
</feature>
<dbReference type="PROSITE" id="PS51257">
    <property type="entry name" value="PROKAR_LIPOPROTEIN"/>
    <property type="match status" value="1"/>
</dbReference>
<gene>
    <name evidence="5" type="ORF">GZH52_15235</name>
</gene>
<keyword evidence="3" id="KW-0732">Signal</keyword>
<proteinExistence type="predicted"/>
<dbReference type="EMBL" id="JAAGAA010000016">
    <property type="protein sequence ID" value="NDV14122.1"/>
    <property type="molecule type" value="Genomic_DNA"/>
</dbReference>
<feature type="coiled-coil region" evidence="1">
    <location>
        <begin position="97"/>
        <end position="149"/>
    </location>
</feature>
<protein>
    <submittedName>
        <fullName evidence="5">DUF4124 domain-containing protein</fullName>
    </submittedName>
</protein>
<dbReference type="Pfam" id="PF13511">
    <property type="entry name" value="DUF4124"/>
    <property type="match status" value="1"/>
</dbReference>
<keyword evidence="6" id="KW-1185">Reference proteome</keyword>
<reference evidence="5 6" key="1">
    <citation type="submission" date="2020-02" db="EMBL/GenBank/DDBJ databases">
        <authorList>
            <person name="Yang Z."/>
        </authorList>
    </citation>
    <scope>NUCLEOTIDE SEQUENCE [LARGE SCALE GENOMIC DNA]</scope>
    <source>
        <strain evidence="5 6">HX-7-9</strain>
    </source>
</reference>
<sequence>MNRPRVIFQSLTALLLGVACAHAAATTIYKFVDQDGHVTYSNIPVRGAQKIDVRVTGTQGGQAARTPRASSRPPVPAPGNFPSVSASTQQQRDSGRRQILQTELANEQQALDAARRALLDAEAKRQPDQGKLRAQVQDRERNVAALQKELGQ</sequence>
<evidence type="ECO:0000313" key="5">
    <source>
        <dbReference type="EMBL" id="NDV14122.1"/>
    </source>
</evidence>
<evidence type="ECO:0000313" key="6">
    <source>
        <dbReference type="Proteomes" id="UP000482578"/>
    </source>
</evidence>
<organism evidence="5 6">
    <name type="scientific">Crenobacter caeni</name>
    <dbReference type="NCBI Taxonomy" id="2705474"/>
    <lineage>
        <taxon>Bacteria</taxon>
        <taxon>Pseudomonadati</taxon>
        <taxon>Pseudomonadota</taxon>
        <taxon>Betaproteobacteria</taxon>
        <taxon>Neisseriales</taxon>
        <taxon>Neisseriaceae</taxon>
        <taxon>Crenobacter</taxon>
    </lineage>
</organism>
<feature type="compositionally biased region" description="Low complexity" evidence="2">
    <location>
        <begin position="63"/>
        <end position="72"/>
    </location>
</feature>
<dbReference type="Proteomes" id="UP000482578">
    <property type="component" value="Unassembled WGS sequence"/>
</dbReference>
<feature type="signal peptide" evidence="3">
    <location>
        <begin position="1"/>
        <end position="23"/>
    </location>
</feature>
<feature type="domain" description="DUF4124" evidence="4">
    <location>
        <begin position="19"/>
        <end position="71"/>
    </location>
</feature>
<evidence type="ECO:0000259" key="4">
    <source>
        <dbReference type="Pfam" id="PF13511"/>
    </source>
</evidence>
<evidence type="ECO:0000256" key="3">
    <source>
        <dbReference type="SAM" id="SignalP"/>
    </source>
</evidence>